<dbReference type="GO" id="GO:0015948">
    <property type="term" value="P:methanogenesis"/>
    <property type="evidence" value="ECO:0007669"/>
    <property type="project" value="InterPro"/>
</dbReference>
<dbReference type="PANTHER" id="PTHR39673">
    <property type="entry name" value="TUNGSTEN FORMYLMETHANOFURAN DEHYDROGENASE, SUBUNIT C (FWDC)"/>
    <property type="match status" value="1"/>
</dbReference>
<gene>
    <name evidence="1" type="ORF">G6N73_27490</name>
</gene>
<accession>A0A6G4WKD9</accession>
<evidence type="ECO:0000313" key="1">
    <source>
        <dbReference type="EMBL" id="NGO54818.1"/>
    </source>
</evidence>
<reference evidence="1 2" key="1">
    <citation type="submission" date="2020-02" db="EMBL/GenBank/DDBJ databases">
        <title>Genome sequence of strain CCNWXJ40-4.</title>
        <authorList>
            <person name="Gao J."/>
            <person name="Sun J."/>
        </authorList>
    </citation>
    <scope>NUCLEOTIDE SEQUENCE [LARGE SCALE GENOMIC DNA]</scope>
    <source>
        <strain evidence="1 2">CCNWXJ 40-4</strain>
    </source>
</reference>
<organism evidence="1 2">
    <name type="scientific">Allomesorhizobium camelthorni</name>
    <dbReference type="NCBI Taxonomy" id="475069"/>
    <lineage>
        <taxon>Bacteria</taxon>
        <taxon>Pseudomonadati</taxon>
        <taxon>Pseudomonadota</taxon>
        <taxon>Alphaproteobacteria</taxon>
        <taxon>Hyphomicrobiales</taxon>
        <taxon>Phyllobacteriaceae</taxon>
        <taxon>Allomesorhizobium</taxon>
    </lineage>
</organism>
<dbReference type="GO" id="GO:0046914">
    <property type="term" value="F:transition metal ion binding"/>
    <property type="evidence" value="ECO:0007669"/>
    <property type="project" value="InterPro"/>
</dbReference>
<dbReference type="GO" id="GO:0018493">
    <property type="term" value="F:formylmethanofuran dehydrogenase activity"/>
    <property type="evidence" value="ECO:0007669"/>
    <property type="project" value="InterPro"/>
</dbReference>
<dbReference type="SUPFAM" id="SSF69336">
    <property type="entry name" value="Alpha subunit of glutamate synthase, C-terminal domain"/>
    <property type="match status" value="1"/>
</dbReference>
<name>A0A6G4WKD9_9HYPH</name>
<evidence type="ECO:0000313" key="2">
    <source>
        <dbReference type="Proteomes" id="UP001642900"/>
    </source>
</evidence>
<sequence length="273" mass="28189">MTAMTFTLVANPPERLDLSLLTPEKLAGMSRRDIEKIQLGTSKRALTVADIFRVSGDDLQNIVFDGGSDRFDRVAAQLTGGSVRVAGDVGAQAGRNMRGGNLLVEGSAGPHAGSGMRGGRLEIMSDAGDRLGGPLAGELAGMNGGMLIVRGRAGAFAGDRMRRGLIAVLGGSGDHAGSRMIAGSLVIAGGTGAMPGYLMRRGSIFLDRAPENLSPSFVECGAPESAFAALFDRYLVAEGILGLPLLGKAPRKYSGDNAVLGMGEVLFPRSRGS</sequence>
<comment type="caution">
    <text evidence="1">The sequence shown here is derived from an EMBL/GenBank/DDBJ whole genome shotgun (WGS) entry which is preliminary data.</text>
</comment>
<dbReference type="Gene3D" id="2.160.20.60">
    <property type="entry name" value="Glutamate synthase, alpha subunit, C-terminal domain"/>
    <property type="match status" value="1"/>
</dbReference>
<dbReference type="EMBL" id="JAAKZF010000066">
    <property type="protein sequence ID" value="NGO54818.1"/>
    <property type="molecule type" value="Genomic_DNA"/>
</dbReference>
<dbReference type="AlphaFoldDB" id="A0A6G4WKD9"/>
<proteinExistence type="predicted"/>
<dbReference type="InterPro" id="IPR017550">
    <property type="entry name" value="Formylmethanofuran_DH_suC"/>
</dbReference>
<protein>
    <submittedName>
        <fullName evidence="1">Formylmethanofuran dehydrogenase subunit C</fullName>
    </submittedName>
</protein>
<keyword evidence="2" id="KW-1185">Reference proteome</keyword>
<dbReference type="Proteomes" id="UP001642900">
    <property type="component" value="Unassembled WGS sequence"/>
</dbReference>
<dbReference type="PANTHER" id="PTHR39673:SF5">
    <property type="entry name" value="TUNGSTEN-CONTAINING FORMYLMETHANOFURAN DEHYDROGENASE 2 SUBUNIT C"/>
    <property type="match status" value="1"/>
</dbReference>
<dbReference type="NCBIfam" id="TIGR03122">
    <property type="entry name" value="one_C_dehyd_C"/>
    <property type="match status" value="1"/>
</dbReference>
<dbReference type="InterPro" id="IPR036485">
    <property type="entry name" value="Glu_synth_asu_C_sf"/>
</dbReference>